<organism evidence="1 2">
    <name type="scientific">Mucuna pruriens</name>
    <name type="common">Velvet bean</name>
    <name type="synonym">Dolichos pruriens</name>
    <dbReference type="NCBI Taxonomy" id="157652"/>
    <lineage>
        <taxon>Eukaryota</taxon>
        <taxon>Viridiplantae</taxon>
        <taxon>Streptophyta</taxon>
        <taxon>Embryophyta</taxon>
        <taxon>Tracheophyta</taxon>
        <taxon>Spermatophyta</taxon>
        <taxon>Magnoliopsida</taxon>
        <taxon>eudicotyledons</taxon>
        <taxon>Gunneridae</taxon>
        <taxon>Pentapetalae</taxon>
        <taxon>rosids</taxon>
        <taxon>fabids</taxon>
        <taxon>Fabales</taxon>
        <taxon>Fabaceae</taxon>
        <taxon>Papilionoideae</taxon>
        <taxon>50 kb inversion clade</taxon>
        <taxon>NPAAA clade</taxon>
        <taxon>indigoferoid/millettioid clade</taxon>
        <taxon>Phaseoleae</taxon>
        <taxon>Mucuna</taxon>
    </lineage>
</organism>
<dbReference type="Proteomes" id="UP000257109">
    <property type="component" value="Unassembled WGS sequence"/>
</dbReference>
<name>A0A371F2F6_MUCPR</name>
<evidence type="ECO:0000313" key="2">
    <source>
        <dbReference type="Proteomes" id="UP000257109"/>
    </source>
</evidence>
<dbReference type="EMBL" id="QJKJ01010929">
    <property type="protein sequence ID" value="RDX72373.1"/>
    <property type="molecule type" value="Genomic_DNA"/>
</dbReference>
<comment type="caution">
    <text evidence="1">The sequence shown here is derived from an EMBL/GenBank/DDBJ whole genome shotgun (WGS) entry which is preliminary data.</text>
</comment>
<evidence type="ECO:0008006" key="3">
    <source>
        <dbReference type="Google" id="ProtNLM"/>
    </source>
</evidence>
<proteinExistence type="predicted"/>
<feature type="non-terminal residue" evidence="1">
    <location>
        <position position="1"/>
    </location>
</feature>
<dbReference type="OrthoDB" id="1731207at2759"/>
<accession>A0A371F2F6</accession>
<evidence type="ECO:0000313" key="1">
    <source>
        <dbReference type="EMBL" id="RDX72373.1"/>
    </source>
</evidence>
<gene>
    <name evidence="1" type="ORF">CR513_48158</name>
</gene>
<protein>
    <recommendedName>
        <fullName evidence="3">Retrotransposon gag domain-containing protein</fullName>
    </recommendedName>
</protein>
<dbReference type="AlphaFoldDB" id="A0A371F2F6"/>
<keyword evidence="2" id="KW-1185">Reference proteome</keyword>
<sequence>MRVDQVLECFNYDDYVKDFPTKVRMVTCEFSGYALVWWNQYIRDVRDGRRRYIDVWLDLKREMRTRFVLASYT</sequence>
<reference evidence="1" key="1">
    <citation type="submission" date="2018-05" db="EMBL/GenBank/DDBJ databases">
        <title>Draft genome of Mucuna pruriens seed.</title>
        <authorList>
            <person name="Nnadi N.E."/>
            <person name="Vos R."/>
            <person name="Hasami M.H."/>
            <person name="Devisetty U.K."/>
            <person name="Aguiy J.C."/>
        </authorList>
    </citation>
    <scope>NUCLEOTIDE SEQUENCE [LARGE SCALE GENOMIC DNA]</scope>
    <source>
        <strain evidence="1">JCA_2017</strain>
    </source>
</reference>